<name>A0A1F7UM95_9BACT</name>
<dbReference type="GO" id="GO:0009247">
    <property type="term" value="P:glycolipid biosynthetic process"/>
    <property type="evidence" value="ECO:0007669"/>
    <property type="project" value="TreeGrafter"/>
</dbReference>
<dbReference type="PANTHER" id="PTHR43398:SF1">
    <property type="entry name" value="DOLICHOL-PHOSPHATE MANNOSYLTRANSFERASE SUBUNIT 1"/>
    <property type="match status" value="1"/>
</dbReference>
<dbReference type="InterPro" id="IPR029044">
    <property type="entry name" value="Nucleotide-diphossugar_trans"/>
</dbReference>
<comment type="caution">
    <text evidence="5">The sequence shown here is derived from an EMBL/GenBank/DDBJ whole genome shotgun (WGS) entry which is preliminary data.</text>
</comment>
<evidence type="ECO:0000256" key="2">
    <source>
        <dbReference type="ARBA" id="ARBA00022676"/>
    </source>
</evidence>
<evidence type="ECO:0000313" key="6">
    <source>
        <dbReference type="Proteomes" id="UP000176604"/>
    </source>
</evidence>
<reference evidence="5 6" key="1">
    <citation type="journal article" date="2016" name="Nat. Commun.">
        <title>Thousands of microbial genomes shed light on interconnected biogeochemical processes in an aquifer system.</title>
        <authorList>
            <person name="Anantharaman K."/>
            <person name="Brown C.T."/>
            <person name="Hug L.A."/>
            <person name="Sharon I."/>
            <person name="Castelle C.J."/>
            <person name="Probst A.J."/>
            <person name="Thomas B.C."/>
            <person name="Singh A."/>
            <person name="Wilkins M.J."/>
            <person name="Karaoz U."/>
            <person name="Brodie E.L."/>
            <person name="Williams K.H."/>
            <person name="Hubbard S.S."/>
            <person name="Banfield J.F."/>
        </authorList>
    </citation>
    <scope>NUCLEOTIDE SEQUENCE [LARGE SCALE GENOMIC DNA]</scope>
</reference>
<protein>
    <recommendedName>
        <fullName evidence="4">Glycosyltransferase 2-like domain-containing protein</fullName>
    </recommendedName>
</protein>
<evidence type="ECO:0000256" key="1">
    <source>
        <dbReference type="ARBA" id="ARBA00006739"/>
    </source>
</evidence>
<dbReference type="GO" id="GO:0004582">
    <property type="term" value="F:dolichyl-phosphate beta-D-mannosyltransferase activity"/>
    <property type="evidence" value="ECO:0007669"/>
    <property type="project" value="InterPro"/>
</dbReference>
<dbReference type="Pfam" id="PF00535">
    <property type="entry name" value="Glycos_transf_2"/>
    <property type="match status" value="1"/>
</dbReference>
<proteinExistence type="inferred from homology"/>
<accession>A0A1F7UM95</accession>
<organism evidence="5 6">
    <name type="scientific">Candidatus Uhrbacteria bacterium RIFCSPHIGHO2_12_FULL_54_23</name>
    <dbReference type="NCBI Taxonomy" id="1802397"/>
    <lineage>
        <taxon>Bacteria</taxon>
        <taxon>Candidatus Uhriibacteriota</taxon>
    </lineage>
</organism>
<evidence type="ECO:0000259" key="4">
    <source>
        <dbReference type="Pfam" id="PF00535"/>
    </source>
</evidence>
<evidence type="ECO:0000313" key="5">
    <source>
        <dbReference type="EMBL" id="OGL79411.1"/>
    </source>
</evidence>
<dbReference type="InterPro" id="IPR039528">
    <property type="entry name" value="DPM1-like"/>
</dbReference>
<keyword evidence="3" id="KW-0808">Transferase</keyword>
<comment type="similarity">
    <text evidence="1">Belongs to the glycosyltransferase 2 family.</text>
</comment>
<dbReference type="AlphaFoldDB" id="A0A1F7UM95"/>
<dbReference type="InterPro" id="IPR001173">
    <property type="entry name" value="Glyco_trans_2-like"/>
</dbReference>
<sequence length="235" mass="26004">MIVFTIVIPTYNERENIVPLVRALYGLGIPDLYVLVVDDASPDGTADAVDALRGEFPGVEVLRRPGKMGLGSAYVEGFTRALEAGADVVIQMDADFSHDPADVARLIAALEARADVAVGSRRVAGGSIVGWHWQRHLASKGAQTLARMLLRLKTRDITSGFRAFRHSCLAAIHFSDVRSNGYAFQEEMLLRCERGHFLIMEVPVRFVDRACGNSKLGIKDVVEFFTIMAKLWWKK</sequence>
<dbReference type="EMBL" id="MGEF01000009">
    <property type="protein sequence ID" value="OGL79411.1"/>
    <property type="molecule type" value="Genomic_DNA"/>
</dbReference>
<dbReference type="Proteomes" id="UP000176604">
    <property type="component" value="Unassembled WGS sequence"/>
</dbReference>
<gene>
    <name evidence="5" type="ORF">A3J43_02090</name>
</gene>
<dbReference type="FunFam" id="3.90.550.10:FF:000122">
    <property type="entry name" value="Dolichol-phosphate mannosyltransferase subunit 1"/>
    <property type="match status" value="1"/>
</dbReference>
<dbReference type="PANTHER" id="PTHR43398">
    <property type="entry name" value="DOLICHOL-PHOSPHATE MANNOSYLTRANSFERASE SUBUNIT 1"/>
    <property type="match status" value="1"/>
</dbReference>
<dbReference type="CDD" id="cd06442">
    <property type="entry name" value="DPM1_like"/>
    <property type="match status" value="1"/>
</dbReference>
<dbReference type="STRING" id="1802397.A3J43_02090"/>
<evidence type="ECO:0000256" key="3">
    <source>
        <dbReference type="ARBA" id="ARBA00022679"/>
    </source>
</evidence>
<dbReference type="Gene3D" id="3.90.550.10">
    <property type="entry name" value="Spore Coat Polysaccharide Biosynthesis Protein SpsA, Chain A"/>
    <property type="match status" value="1"/>
</dbReference>
<feature type="domain" description="Glycosyltransferase 2-like" evidence="4">
    <location>
        <begin position="5"/>
        <end position="169"/>
    </location>
</feature>
<dbReference type="GO" id="GO:0016020">
    <property type="term" value="C:membrane"/>
    <property type="evidence" value="ECO:0007669"/>
    <property type="project" value="GOC"/>
</dbReference>
<keyword evidence="2" id="KW-0328">Glycosyltransferase</keyword>
<dbReference type="SUPFAM" id="SSF53448">
    <property type="entry name" value="Nucleotide-diphospho-sugar transferases"/>
    <property type="match status" value="1"/>
</dbReference>